<reference evidence="5" key="1">
    <citation type="submission" date="2011-03" db="EMBL/GenBank/DDBJ databases">
        <authorList>
            <person name="Voget S."/>
            <person name="Streit W.R."/>
            <person name="Jaeger K.E."/>
            <person name="Daniel R."/>
        </authorList>
    </citation>
    <scope>NUCLEOTIDE SEQUENCE [LARGE SCALE GENOMIC DNA]</scope>
    <source>
        <strain evidence="5">PG1</strain>
    </source>
</reference>
<dbReference type="NCBIfam" id="TIGR03696">
    <property type="entry name" value="Rhs_assc_core"/>
    <property type="match status" value="1"/>
</dbReference>
<reference evidence="4 5" key="2">
    <citation type="journal article" date="2016" name="Appl. Microbiol. Biotechnol.">
        <title>Mutations improving production and secretion of extracellular lipase by Burkholderia glumae PG1.</title>
        <authorList>
            <person name="Knapp A."/>
            <person name="Voget S."/>
            <person name="Gao R."/>
            <person name="Zaburannyi N."/>
            <person name="Krysciak D."/>
            <person name="Breuer M."/>
            <person name="Hauer B."/>
            <person name="Streit W.R."/>
            <person name="Muller R."/>
            <person name="Daniel R."/>
            <person name="Jaeger K.E."/>
        </authorList>
    </citation>
    <scope>NUCLEOTIDE SEQUENCE [LARGE SCALE GENOMIC DNA]</scope>
    <source>
        <strain evidence="4 5">PG1</strain>
    </source>
</reference>
<dbReference type="InterPro" id="IPR022385">
    <property type="entry name" value="Rhs_assc_core"/>
</dbReference>
<keyword evidence="5" id="KW-1185">Reference proteome</keyword>
<dbReference type="HOGENOM" id="CLU_044841_1_1_4"/>
<evidence type="ECO:0000313" key="5">
    <source>
        <dbReference type="Proteomes" id="UP000031838"/>
    </source>
</evidence>
<dbReference type="Proteomes" id="UP000031838">
    <property type="component" value="Chromosome 2"/>
</dbReference>
<dbReference type="Gene3D" id="2.180.10.10">
    <property type="entry name" value="RHS repeat-associated core"/>
    <property type="match status" value="1"/>
</dbReference>
<dbReference type="Pfam" id="PF03527">
    <property type="entry name" value="RHS"/>
    <property type="match status" value="1"/>
</dbReference>
<feature type="domain" description="HNH/Endo VII superfamily nuclease toxins" evidence="3">
    <location>
        <begin position="189"/>
        <end position="255"/>
    </location>
</feature>
<dbReference type="KEGG" id="bgp:BGL_2c27080"/>
<gene>
    <name evidence="4" type="ORF">BGL_2c27080</name>
</gene>
<dbReference type="AlphaFoldDB" id="A0A0B6RZG7"/>
<evidence type="ECO:0000259" key="2">
    <source>
        <dbReference type="Pfam" id="PF03527"/>
    </source>
</evidence>
<dbReference type="PANTHER" id="PTHR32305">
    <property type="match status" value="1"/>
</dbReference>
<dbReference type="EMBL" id="CP002581">
    <property type="protein sequence ID" value="AJK50762.1"/>
    <property type="molecule type" value="Genomic_DNA"/>
</dbReference>
<organism evidence="4 5">
    <name type="scientific">Burkholderia plantarii</name>
    <dbReference type="NCBI Taxonomy" id="41899"/>
    <lineage>
        <taxon>Bacteria</taxon>
        <taxon>Pseudomonadati</taxon>
        <taxon>Pseudomonadota</taxon>
        <taxon>Betaproteobacteria</taxon>
        <taxon>Burkholderiales</taxon>
        <taxon>Burkholderiaceae</taxon>
        <taxon>Burkholderia</taxon>
    </lineage>
</organism>
<feature type="region of interest" description="Disordered" evidence="1">
    <location>
        <begin position="226"/>
        <end position="247"/>
    </location>
</feature>
<proteinExistence type="predicted"/>
<dbReference type="InterPro" id="IPR050708">
    <property type="entry name" value="T6SS_VgrG/RHS"/>
</dbReference>
<sequence>MHYVYELDSFTPLARMSVPMDRPEDGQGTTVSLAYYHCDQIGTPQKLTDEAGEVAWSARYRAWGAAQEVINEAARKAGITNPLRFAGQYFDRETGLHYNRHRYYDPNSGRFVSKDPIGLDGGINVFQYAPNPTGWIDPLGLARCHCDPCEKSRRSSLRDIRRQLGIPLSQQPIRQKMVPMTDSSGSWLLGDNNKPIMTRELTYQVGGKNVVIQDHSAGHVFGEGGIGDQPSHHNVRPEENTRAGKVQGMDDHYYFDCRNKK</sequence>
<feature type="compositionally biased region" description="Basic and acidic residues" evidence="1">
    <location>
        <begin position="235"/>
        <end position="247"/>
    </location>
</feature>
<protein>
    <submittedName>
        <fullName evidence="4">Putative Rhs family protein</fullName>
    </submittedName>
</protein>
<feature type="domain" description="RHS protein conserved region" evidence="2">
    <location>
        <begin position="34"/>
        <end position="68"/>
    </location>
</feature>
<name>A0A0B6RZG7_BURPL</name>
<dbReference type="PRINTS" id="PR00394">
    <property type="entry name" value="RHSPROTEIN"/>
</dbReference>
<dbReference type="InterPro" id="IPR028048">
    <property type="entry name" value="Tox-HNH-EHHH"/>
</dbReference>
<dbReference type="Pfam" id="PF15657">
    <property type="entry name" value="Tox-HNH-EHHH"/>
    <property type="match status" value="1"/>
</dbReference>
<evidence type="ECO:0000259" key="3">
    <source>
        <dbReference type="Pfam" id="PF15657"/>
    </source>
</evidence>
<dbReference type="PANTHER" id="PTHR32305:SF15">
    <property type="entry name" value="PROTEIN RHSA-RELATED"/>
    <property type="match status" value="1"/>
</dbReference>
<accession>A0A0B6RZG7</accession>
<dbReference type="InterPro" id="IPR001826">
    <property type="entry name" value="RHS"/>
</dbReference>
<evidence type="ECO:0000313" key="4">
    <source>
        <dbReference type="EMBL" id="AJK50762.1"/>
    </source>
</evidence>
<evidence type="ECO:0000256" key="1">
    <source>
        <dbReference type="SAM" id="MobiDB-lite"/>
    </source>
</evidence>